<evidence type="ECO:0000313" key="1">
    <source>
        <dbReference type="EMBL" id="GMN27147.1"/>
    </source>
</evidence>
<evidence type="ECO:0000313" key="3">
    <source>
        <dbReference type="Proteomes" id="UP001187192"/>
    </source>
</evidence>
<dbReference type="EMBL" id="BTGU01001654">
    <property type="protein sequence ID" value="GMN27178.1"/>
    <property type="molecule type" value="Genomic_DNA"/>
</dbReference>
<organism evidence="1 3">
    <name type="scientific">Ficus carica</name>
    <name type="common">Common fig</name>
    <dbReference type="NCBI Taxonomy" id="3494"/>
    <lineage>
        <taxon>Eukaryota</taxon>
        <taxon>Viridiplantae</taxon>
        <taxon>Streptophyta</taxon>
        <taxon>Embryophyta</taxon>
        <taxon>Tracheophyta</taxon>
        <taxon>Spermatophyta</taxon>
        <taxon>Magnoliopsida</taxon>
        <taxon>eudicotyledons</taxon>
        <taxon>Gunneridae</taxon>
        <taxon>Pentapetalae</taxon>
        <taxon>rosids</taxon>
        <taxon>fabids</taxon>
        <taxon>Rosales</taxon>
        <taxon>Moraceae</taxon>
        <taxon>Ficeae</taxon>
        <taxon>Ficus</taxon>
    </lineage>
</organism>
<reference evidence="1" key="1">
    <citation type="submission" date="2023-07" db="EMBL/GenBank/DDBJ databases">
        <title>draft genome sequence of fig (Ficus carica).</title>
        <authorList>
            <person name="Takahashi T."/>
            <person name="Nishimura K."/>
        </authorList>
    </citation>
    <scope>NUCLEOTIDE SEQUENCE</scope>
</reference>
<dbReference type="AlphaFoldDB" id="A0AA88CRY7"/>
<name>A0AA88CRY7_FICCA</name>
<gene>
    <name evidence="1" type="ORF">TIFTF001_040979</name>
    <name evidence="2" type="ORF">TIFTF001_040990</name>
</gene>
<accession>A0AA88CRY7</accession>
<dbReference type="EMBL" id="BTGU01001653">
    <property type="protein sequence ID" value="GMN27147.1"/>
    <property type="molecule type" value="Genomic_DNA"/>
</dbReference>
<protein>
    <submittedName>
        <fullName evidence="1">Uncharacterized protein</fullName>
    </submittedName>
</protein>
<dbReference type="Proteomes" id="UP001187192">
    <property type="component" value="Unassembled WGS sequence"/>
</dbReference>
<sequence>MRCSSRWAASVADGAGCSEHNLARYAVHPGETAGSSRVPLFSEDGIRVEVDHDINISPPSISGLAWPGMLSVLVWSITARTPFSLSGAGLTGNRIIASISAPEFLAGPSPINSKGYSSFPTSLAKKFSICRELPMTAE</sequence>
<evidence type="ECO:0000313" key="2">
    <source>
        <dbReference type="EMBL" id="GMN27178.1"/>
    </source>
</evidence>
<keyword evidence="3" id="KW-1185">Reference proteome</keyword>
<comment type="caution">
    <text evidence="1">The sequence shown here is derived from an EMBL/GenBank/DDBJ whole genome shotgun (WGS) entry which is preliminary data.</text>
</comment>
<proteinExistence type="predicted"/>